<keyword evidence="4 7" id="KW-0812">Transmembrane</keyword>
<evidence type="ECO:0000256" key="4">
    <source>
        <dbReference type="ARBA" id="ARBA00022692"/>
    </source>
</evidence>
<dbReference type="PANTHER" id="PTHR19317:SF84">
    <property type="entry name" value="PRA1 FAMILY PROTEIN"/>
    <property type="match status" value="1"/>
</dbReference>
<organism evidence="9 10">
    <name type="scientific">Vitis vinifera</name>
    <name type="common">Grape</name>
    <dbReference type="NCBI Taxonomy" id="29760"/>
    <lineage>
        <taxon>Eukaryota</taxon>
        <taxon>Viridiplantae</taxon>
        <taxon>Streptophyta</taxon>
        <taxon>Embryophyta</taxon>
        <taxon>Tracheophyta</taxon>
        <taxon>Spermatophyta</taxon>
        <taxon>Magnoliopsida</taxon>
        <taxon>eudicotyledons</taxon>
        <taxon>Gunneridae</taxon>
        <taxon>Pentapetalae</taxon>
        <taxon>rosids</taxon>
        <taxon>Vitales</taxon>
        <taxon>Vitaceae</taxon>
        <taxon>Viteae</taxon>
        <taxon>Vitis</taxon>
    </lineage>
</organism>
<accession>A0A438KGW2</accession>
<dbReference type="OrthoDB" id="63113at2759"/>
<comment type="subcellular location">
    <subcellularLocation>
        <location evidence="2">Endomembrane system</location>
        <topology evidence="2">Multi-pass membrane protein</topology>
    </subcellularLocation>
    <subcellularLocation>
        <location evidence="7">Membrane</location>
        <topology evidence="7">Multi-pass membrane protein</topology>
    </subcellularLocation>
</comment>
<comment type="caution">
    <text evidence="9">The sequence shown here is derived from an EMBL/GenBank/DDBJ whole genome shotgun (WGS) entry which is preliminary data.</text>
</comment>
<feature type="transmembrane region" description="Helical" evidence="7">
    <location>
        <begin position="88"/>
        <end position="104"/>
    </location>
</feature>
<sequence>MSISSSSGYRNIPSPSTSAPQFNFRAQSSPATRRPWRQFADLSSFSRPYAAGEVTIRVKRNVSYFRVNYVMMALFILFLSLLWHPVSMIVFLIVFLGWFFLYFFRNEPLMIFNRTIGDRTVLIVLGLVTIVVLVLTHVWLNVVVSLAIVVVVVGLHAAFRGTEDHFLDEQDAAEDGLLSVVGSPHAPSLIFRFPTEIVVDSERMYYVLYGELA</sequence>
<evidence type="ECO:0000256" key="2">
    <source>
        <dbReference type="ARBA" id="ARBA00004127"/>
    </source>
</evidence>
<keyword evidence="7" id="KW-0813">Transport</keyword>
<dbReference type="GO" id="GO:0016192">
    <property type="term" value="P:vesicle-mediated transport"/>
    <property type="evidence" value="ECO:0007669"/>
    <property type="project" value="UniProtKB-ARBA"/>
</dbReference>
<gene>
    <name evidence="9" type="primary">PRA1F2_4</name>
    <name evidence="9" type="ORF">CK203_002447</name>
</gene>
<evidence type="ECO:0000256" key="3">
    <source>
        <dbReference type="ARBA" id="ARBA00006483"/>
    </source>
</evidence>
<evidence type="ECO:0000256" key="8">
    <source>
        <dbReference type="SAM" id="MobiDB-lite"/>
    </source>
</evidence>
<dbReference type="AlphaFoldDB" id="A0A438KGW2"/>
<keyword evidence="6 7" id="KW-0472">Membrane</keyword>
<feature type="region of interest" description="Disordered" evidence="8">
    <location>
        <begin position="1"/>
        <end position="30"/>
    </location>
</feature>
<evidence type="ECO:0000313" key="9">
    <source>
        <dbReference type="EMBL" id="RVX20443.1"/>
    </source>
</evidence>
<dbReference type="InterPro" id="IPR004895">
    <property type="entry name" value="Prenylated_rab_accept_PRA1"/>
</dbReference>
<keyword evidence="5 7" id="KW-1133">Transmembrane helix</keyword>
<evidence type="ECO:0000313" key="10">
    <source>
        <dbReference type="Proteomes" id="UP000288805"/>
    </source>
</evidence>
<comment type="function">
    <text evidence="1 7">May be involved in both secretory and endocytic intracellular trafficking in the endosomal/prevacuolar compartments.</text>
</comment>
<feature type="transmembrane region" description="Helical" evidence="7">
    <location>
        <begin position="116"/>
        <end position="136"/>
    </location>
</feature>
<reference evidence="9 10" key="1">
    <citation type="journal article" date="2018" name="PLoS Genet.">
        <title>Population sequencing reveals clonal diversity and ancestral inbreeding in the grapevine cultivar Chardonnay.</title>
        <authorList>
            <person name="Roach M.J."/>
            <person name="Johnson D.L."/>
            <person name="Bohlmann J."/>
            <person name="van Vuuren H.J."/>
            <person name="Jones S.J."/>
            <person name="Pretorius I.S."/>
            <person name="Schmidt S.A."/>
            <person name="Borneman A.R."/>
        </authorList>
    </citation>
    <scope>NUCLEOTIDE SEQUENCE [LARGE SCALE GENOMIC DNA]</scope>
    <source>
        <strain evidence="10">cv. Chardonnay</strain>
        <tissue evidence="9">Leaf</tissue>
    </source>
</reference>
<evidence type="ECO:0000256" key="5">
    <source>
        <dbReference type="ARBA" id="ARBA00022989"/>
    </source>
</evidence>
<name>A0A438KGW2_VITVI</name>
<protein>
    <recommendedName>
        <fullName evidence="7">PRA1 family protein</fullName>
    </recommendedName>
</protein>
<evidence type="ECO:0000256" key="6">
    <source>
        <dbReference type="ARBA" id="ARBA00023136"/>
    </source>
</evidence>
<feature type="transmembrane region" description="Helical" evidence="7">
    <location>
        <begin position="64"/>
        <end position="82"/>
    </location>
</feature>
<dbReference type="GO" id="GO:0016020">
    <property type="term" value="C:membrane"/>
    <property type="evidence" value="ECO:0007669"/>
    <property type="project" value="UniProtKB-SubCell"/>
</dbReference>
<dbReference type="Pfam" id="PF03208">
    <property type="entry name" value="PRA1"/>
    <property type="match status" value="1"/>
</dbReference>
<dbReference type="EMBL" id="QGNW01000006">
    <property type="protein sequence ID" value="RVX20443.1"/>
    <property type="molecule type" value="Genomic_DNA"/>
</dbReference>
<comment type="similarity">
    <text evidence="3 7">Belongs to the PRA1 family.</text>
</comment>
<evidence type="ECO:0000256" key="1">
    <source>
        <dbReference type="ARBA" id="ARBA00002501"/>
    </source>
</evidence>
<feature type="transmembrane region" description="Helical" evidence="7">
    <location>
        <begin position="142"/>
        <end position="159"/>
    </location>
</feature>
<dbReference type="Proteomes" id="UP000288805">
    <property type="component" value="Unassembled WGS sequence"/>
</dbReference>
<evidence type="ECO:0000256" key="7">
    <source>
        <dbReference type="RuleBase" id="RU363107"/>
    </source>
</evidence>
<dbReference type="GO" id="GO:0005783">
    <property type="term" value="C:endoplasmic reticulum"/>
    <property type="evidence" value="ECO:0007669"/>
    <property type="project" value="UniProtKB-ARBA"/>
</dbReference>
<proteinExistence type="inferred from homology"/>
<dbReference type="PANTHER" id="PTHR19317">
    <property type="entry name" value="PRENYLATED RAB ACCEPTOR 1-RELATED"/>
    <property type="match status" value="1"/>
</dbReference>